<dbReference type="InterPro" id="IPR007527">
    <property type="entry name" value="Znf_SWIM"/>
</dbReference>
<sequence length="650" mass="70438">MADPTISSAMLDGVPVGDVGGVGGVRVTLTDLAPQPVQTVAPTQPSLDAVTIKVGDLFPDMKSFRARLGLYGITHKCPYRARRSDNSRFVGICPAVMTEIKKENNKQSKDSIPDPNGDSVFRVQCPFNVIARRRKEGGVCVTRAVLEHSPNCTAPISFSTSATSAYMSQLMEDTPSSIAPREIGKYVHEATGTKLSYSTLWRTSHLLQLKERERQDATFRKIVPFLNAFREANPGTLAVVEQHPNGRFYRSFLCPGALASAFGDCPFSLHVESNPITSCYEGSLMIAYVKDGLGALFPLAIGITAQEDEENWRFFFHQLLTALPIIGCPGVTVSHSKVPAISEAQLAVLPASRSTTNFSRLDWTASGSLHEYYAQMAQLCSNSYFVIMVGWITQVAVLIYARYMELESERSVFPGGILGRSNMSFSGWDVASFGPSDYLVVNAHEKQQVNLALRTCSCGQWIEHSFPCIHATRCLPLERMVGLGQFVHPSYFTESVRRCYSRRMTLIDANTITPQGESPLDEAGAFVNEHAAATGPDGVIIPQEIPLLPPAAIEPVKRGRGRPRVVRANNQGRGTGLGAMYQCGHCHGKGHNSRTCPLNQKTDLTSSATAAQVATVALGTTPTATTTNVFGEATVPFAIDASLSTSAPPV</sequence>
<keyword evidence="1" id="KW-0862">Zinc</keyword>
<dbReference type="AlphaFoldDB" id="A0A1M8A6R0"/>
<proteinExistence type="predicted"/>
<protein>
    <recommendedName>
        <fullName evidence="2">SWIM-type domain-containing protein</fullName>
    </recommendedName>
</protein>
<gene>
    <name evidence="3" type="ORF">MSYG_2502</name>
</gene>
<dbReference type="GO" id="GO:0008270">
    <property type="term" value="F:zinc ion binding"/>
    <property type="evidence" value="ECO:0007669"/>
    <property type="project" value="UniProtKB-KW"/>
</dbReference>
<accession>A0A1M8A6R0</accession>
<dbReference type="PANTHER" id="PTHR31973:SF187">
    <property type="entry name" value="MUTATOR TRANSPOSASE MUDRA PROTEIN"/>
    <property type="match status" value="1"/>
</dbReference>
<feature type="domain" description="SWIM-type" evidence="2">
    <location>
        <begin position="438"/>
        <end position="479"/>
    </location>
</feature>
<keyword evidence="1" id="KW-0479">Metal-binding</keyword>
<evidence type="ECO:0000313" key="4">
    <source>
        <dbReference type="Proteomes" id="UP000186303"/>
    </source>
</evidence>
<keyword evidence="1" id="KW-0863">Zinc-finger</keyword>
<evidence type="ECO:0000259" key="2">
    <source>
        <dbReference type="PROSITE" id="PS50966"/>
    </source>
</evidence>
<dbReference type="VEuPathDB" id="FungiDB:MSYG_2502"/>
<evidence type="ECO:0000256" key="1">
    <source>
        <dbReference type="PROSITE-ProRule" id="PRU00325"/>
    </source>
</evidence>
<dbReference type="PROSITE" id="PS50966">
    <property type="entry name" value="ZF_SWIM"/>
    <property type="match status" value="1"/>
</dbReference>
<dbReference type="Proteomes" id="UP000186303">
    <property type="component" value="Chromosome 4"/>
</dbReference>
<dbReference type="PANTHER" id="PTHR31973">
    <property type="entry name" value="POLYPROTEIN, PUTATIVE-RELATED"/>
    <property type="match status" value="1"/>
</dbReference>
<keyword evidence="4" id="KW-1185">Reference proteome</keyword>
<name>A0A1M8A6R0_MALS4</name>
<organism evidence="3 4">
    <name type="scientific">Malassezia sympodialis (strain ATCC 42132)</name>
    <name type="common">Atopic eczema-associated yeast</name>
    <dbReference type="NCBI Taxonomy" id="1230383"/>
    <lineage>
        <taxon>Eukaryota</taxon>
        <taxon>Fungi</taxon>
        <taxon>Dikarya</taxon>
        <taxon>Basidiomycota</taxon>
        <taxon>Ustilaginomycotina</taxon>
        <taxon>Malasseziomycetes</taxon>
        <taxon>Malasseziales</taxon>
        <taxon>Malasseziaceae</taxon>
        <taxon>Malassezia</taxon>
    </lineage>
</organism>
<evidence type="ECO:0000313" key="3">
    <source>
        <dbReference type="EMBL" id="SHO78160.1"/>
    </source>
</evidence>
<dbReference type="OrthoDB" id="683469at2759"/>
<dbReference type="EMBL" id="LT671824">
    <property type="protein sequence ID" value="SHO78160.1"/>
    <property type="molecule type" value="Genomic_DNA"/>
</dbReference>
<dbReference type="OMA" id="HTENMPR"/>
<reference evidence="4" key="1">
    <citation type="journal article" date="2017" name="Nucleic Acids Res.">
        <title>Proteogenomics produces comprehensive and highly accurate protein-coding gene annotation in a complete genome assembly of Malassezia sympodialis.</title>
        <authorList>
            <person name="Zhu Y."/>
            <person name="Engstroem P.G."/>
            <person name="Tellgren-Roth C."/>
            <person name="Baudo C.D."/>
            <person name="Kennell J.C."/>
            <person name="Sun S."/>
            <person name="Billmyre R.B."/>
            <person name="Schroeder M.S."/>
            <person name="Andersson A."/>
            <person name="Holm T."/>
            <person name="Sigurgeirsson B."/>
            <person name="Wu G."/>
            <person name="Sankaranarayanan S.R."/>
            <person name="Siddharthan R."/>
            <person name="Sanyal K."/>
            <person name="Lundeberg J."/>
            <person name="Nystedt B."/>
            <person name="Boekhout T."/>
            <person name="Dawson T.L. Jr."/>
            <person name="Heitman J."/>
            <person name="Scheynius A."/>
            <person name="Lehtioe J."/>
        </authorList>
    </citation>
    <scope>NUCLEOTIDE SEQUENCE [LARGE SCALE GENOMIC DNA]</scope>
    <source>
        <strain evidence="4">ATCC 42132</strain>
    </source>
</reference>